<name>A0A7W4I5N6_GLUDI</name>
<dbReference type="SUPFAM" id="SSF56300">
    <property type="entry name" value="Metallo-dependent phosphatases"/>
    <property type="match status" value="1"/>
</dbReference>
<dbReference type="PANTHER" id="PTHR30337:SF0">
    <property type="entry name" value="NUCLEASE SBCCD SUBUNIT D"/>
    <property type="match status" value="1"/>
</dbReference>
<sequence>MRLIHTSDWQIGKVFRFADDDVLPVLQHERLEAISRIGRLARAQGADAVVVAGDIYDYTRPAERTLRQPIERMRQFPDLRWHLIPGNHDFHEPDGLWDRLLRTGLPDTILPHLSDDPAPLDAAGTAWVIPAGLGHRHVIGDPTAGMDRSATPEGAMRVGLAHGSVRTFGEDAPDHNVIAIDRARQAGLSYLALGDWHGALRIDARTWYSGTPEVDGFDVGGAGGGQALLVTLDGPRAEPVVEAHDVGRFRWRREQAVLTDGAGIEALDARLRAIDRDDPSRVLVRLAVSGALNLTDLEYYQARIVDGLGSALRLLRIDGTPGLAPSPDDLDGFGLAGAVRAAADALVRQTHDGPEDGRDIAAAALQRLYLLARAGDPQSGGGAA</sequence>
<proteinExistence type="predicted"/>
<evidence type="ECO:0000313" key="3">
    <source>
        <dbReference type="Proteomes" id="UP000550787"/>
    </source>
</evidence>
<dbReference type="RefSeq" id="WP_183115918.1">
    <property type="nucleotide sequence ID" value="NZ_JABEQG010000017.1"/>
</dbReference>
<gene>
    <name evidence="2" type="ORF">HLH33_10470</name>
</gene>
<evidence type="ECO:0000313" key="2">
    <source>
        <dbReference type="EMBL" id="MBB2156730.1"/>
    </source>
</evidence>
<dbReference type="Proteomes" id="UP000550787">
    <property type="component" value="Unassembled WGS sequence"/>
</dbReference>
<dbReference type="InterPro" id="IPR029052">
    <property type="entry name" value="Metallo-depent_PP-like"/>
</dbReference>
<comment type="caution">
    <text evidence="2">The sequence shown here is derived from an EMBL/GenBank/DDBJ whole genome shotgun (WGS) entry which is preliminary data.</text>
</comment>
<organism evidence="2 3">
    <name type="scientific">Gluconacetobacter diazotrophicus</name>
    <name type="common">Acetobacter diazotrophicus</name>
    <dbReference type="NCBI Taxonomy" id="33996"/>
    <lineage>
        <taxon>Bacteria</taxon>
        <taxon>Pseudomonadati</taxon>
        <taxon>Pseudomonadota</taxon>
        <taxon>Alphaproteobacteria</taxon>
        <taxon>Acetobacterales</taxon>
        <taxon>Acetobacteraceae</taxon>
        <taxon>Gluconacetobacter</taxon>
    </lineage>
</organism>
<keyword evidence="2" id="KW-0269">Exonuclease</keyword>
<dbReference type="Pfam" id="PF00149">
    <property type="entry name" value="Metallophos"/>
    <property type="match status" value="1"/>
</dbReference>
<dbReference type="Gene3D" id="3.60.21.10">
    <property type="match status" value="1"/>
</dbReference>
<dbReference type="InterPro" id="IPR014577">
    <property type="entry name" value="UCP033093_metalloPase"/>
</dbReference>
<keyword evidence="2" id="KW-0378">Hydrolase</keyword>
<dbReference type="PANTHER" id="PTHR30337">
    <property type="entry name" value="COMPONENT OF ATP-DEPENDENT DSDNA EXONUCLEASE"/>
    <property type="match status" value="1"/>
</dbReference>
<dbReference type="PIRSF" id="PIRSF033093">
    <property type="entry name" value="UCP_ML1119"/>
    <property type="match status" value="1"/>
</dbReference>
<dbReference type="EMBL" id="JABEQG010000017">
    <property type="protein sequence ID" value="MBB2156730.1"/>
    <property type="molecule type" value="Genomic_DNA"/>
</dbReference>
<dbReference type="InterPro" id="IPR004843">
    <property type="entry name" value="Calcineurin-like_PHP"/>
</dbReference>
<feature type="domain" description="Calcineurin-like phosphoesterase" evidence="1">
    <location>
        <begin position="1"/>
        <end position="95"/>
    </location>
</feature>
<evidence type="ECO:0000259" key="1">
    <source>
        <dbReference type="Pfam" id="PF00149"/>
    </source>
</evidence>
<reference evidence="2 3" key="1">
    <citation type="submission" date="2020-04" db="EMBL/GenBank/DDBJ databases">
        <title>Description of novel Gluconacetobacter.</title>
        <authorList>
            <person name="Sombolestani A."/>
        </authorList>
    </citation>
    <scope>NUCLEOTIDE SEQUENCE [LARGE SCALE GENOMIC DNA]</scope>
    <source>
        <strain evidence="2 3">LMG 7603</strain>
    </source>
</reference>
<dbReference type="InterPro" id="IPR050535">
    <property type="entry name" value="DNA_Repair-Maintenance_Comp"/>
</dbReference>
<keyword evidence="2" id="KW-0540">Nuclease</keyword>
<dbReference type="AlphaFoldDB" id="A0A7W4I5N6"/>
<accession>A0A7W4I5N6</accession>
<protein>
    <submittedName>
        <fullName evidence="2">DNA repair exonuclease</fullName>
    </submittedName>
</protein>
<dbReference type="GO" id="GO:0004527">
    <property type="term" value="F:exonuclease activity"/>
    <property type="evidence" value="ECO:0007669"/>
    <property type="project" value="UniProtKB-KW"/>
</dbReference>